<dbReference type="InterPro" id="IPR037123">
    <property type="entry name" value="PRibGlycinamide_synth_C_sf"/>
</dbReference>
<dbReference type="PANTHER" id="PTHR43472:SF1">
    <property type="entry name" value="PHOSPHORIBOSYLAMINE--GLYCINE LIGASE, CHLOROPLASTIC"/>
    <property type="match status" value="1"/>
</dbReference>
<sequence length="429" mass="45934">MRILVVGRGGREHTLAWKLAQSSEITNVYVAPGNPGIARTAKCECVDIDELNMEELVTFAIQKTIDLVVVGPEAPLSAGLVDEMIGAGIPAFGPSKEAAQIEASKEFAKKLMVENNIPTAAYASFTDLESAKEYVKQQGAPIVVKADGLAAGKGVVVAMTEAEALDALDQIMGDSIFGTAGSRVVIEQFLEGEEVTIMAFVDGKTIKPMAMAQDHKPVFDNDEGPNTGGMGTYSPVPQFAESLTDEVVKTIIQPTVEALQKQGITYKGVLYAGLMVTKDGPKVIEFNARFGDPETQVILPRLETDIMTIFNAVIQGKLEYVDVEWSNDATVCIVMASEGYPGNYDKGRPIRGLEGVAEEFGNNVAVFHAGTNEKDGQIVTNGGRVLGVMGRGIDLLQARDNAYQAVSKIEFAGAHYRTDIGLKAIKNVQ</sequence>
<keyword evidence="6" id="KW-0479">Metal-binding</keyword>
<evidence type="ECO:0000256" key="13">
    <source>
        <dbReference type="ARBA" id="ARBA00042864"/>
    </source>
</evidence>
<comment type="similarity">
    <text evidence="11 14">Belongs to the GARS family.</text>
</comment>
<dbReference type="SUPFAM" id="SSF52440">
    <property type="entry name" value="PreATP-grasp domain"/>
    <property type="match status" value="1"/>
</dbReference>
<keyword evidence="9 15" id="KW-0067">ATP-binding</keyword>
<evidence type="ECO:0000256" key="15">
    <source>
        <dbReference type="PROSITE-ProRule" id="PRU00409"/>
    </source>
</evidence>
<dbReference type="InterPro" id="IPR013815">
    <property type="entry name" value="ATP_grasp_subdomain_1"/>
</dbReference>
<dbReference type="FunFam" id="3.90.600.10:FF:000001">
    <property type="entry name" value="Trifunctional purine biosynthetic protein adenosine-3"/>
    <property type="match status" value="1"/>
</dbReference>
<dbReference type="SUPFAM" id="SSF56059">
    <property type="entry name" value="Glutathione synthetase ATP-binding domain-like"/>
    <property type="match status" value="1"/>
</dbReference>
<keyword evidence="10" id="KW-0464">Manganese</keyword>
<dbReference type="FunFam" id="3.40.50.20:FF:000006">
    <property type="entry name" value="Phosphoribosylamine--glycine ligase, chloroplastic"/>
    <property type="match status" value="1"/>
</dbReference>
<dbReference type="Pfam" id="PF02843">
    <property type="entry name" value="GARS_C"/>
    <property type="match status" value="1"/>
</dbReference>
<keyword evidence="8 14" id="KW-0658">Purine biosynthesis</keyword>
<dbReference type="GO" id="GO:0005524">
    <property type="term" value="F:ATP binding"/>
    <property type="evidence" value="ECO:0007669"/>
    <property type="project" value="UniProtKB-UniRule"/>
</dbReference>
<dbReference type="UniPathway" id="UPA00074">
    <property type="reaction ID" value="UER00125"/>
</dbReference>
<dbReference type="SMART" id="SM01210">
    <property type="entry name" value="GARS_C"/>
    <property type="match status" value="1"/>
</dbReference>
<evidence type="ECO:0000313" key="18">
    <source>
        <dbReference type="Proteomes" id="UP000094296"/>
    </source>
</evidence>
<dbReference type="Proteomes" id="UP000094296">
    <property type="component" value="Unassembled WGS sequence"/>
</dbReference>
<evidence type="ECO:0000256" key="7">
    <source>
        <dbReference type="ARBA" id="ARBA00022741"/>
    </source>
</evidence>
<dbReference type="InterPro" id="IPR016185">
    <property type="entry name" value="PreATP-grasp_dom_sf"/>
</dbReference>
<dbReference type="GO" id="GO:0009113">
    <property type="term" value="P:purine nucleobase biosynthetic process"/>
    <property type="evidence" value="ECO:0007669"/>
    <property type="project" value="InterPro"/>
</dbReference>
<keyword evidence="18" id="KW-1185">Reference proteome</keyword>
<dbReference type="STRING" id="766136.BHF68_05300"/>
<dbReference type="PROSITE" id="PS50975">
    <property type="entry name" value="ATP_GRASP"/>
    <property type="match status" value="1"/>
</dbReference>
<dbReference type="GO" id="GO:0046872">
    <property type="term" value="F:metal ion binding"/>
    <property type="evidence" value="ECO:0007669"/>
    <property type="project" value="UniProtKB-KW"/>
</dbReference>
<dbReference type="AlphaFoldDB" id="A0A1E5G282"/>
<proteinExistence type="inferred from homology"/>
<evidence type="ECO:0000256" key="4">
    <source>
        <dbReference type="ARBA" id="ARBA00013255"/>
    </source>
</evidence>
<evidence type="ECO:0000256" key="3">
    <source>
        <dbReference type="ARBA" id="ARBA00005174"/>
    </source>
</evidence>
<dbReference type="InterPro" id="IPR020560">
    <property type="entry name" value="PRibGlycinamide_synth_C-dom"/>
</dbReference>
<evidence type="ECO:0000313" key="17">
    <source>
        <dbReference type="EMBL" id="OEF97017.1"/>
    </source>
</evidence>
<dbReference type="Gene3D" id="3.40.50.20">
    <property type="match status" value="1"/>
</dbReference>
<evidence type="ECO:0000256" key="11">
    <source>
        <dbReference type="ARBA" id="ARBA00038345"/>
    </source>
</evidence>
<dbReference type="InterPro" id="IPR020561">
    <property type="entry name" value="PRibGlycinamid_synth_ATP-grasp"/>
</dbReference>
<dbReference type="GO" id="GO:0004637">
    <property type="term" value="F:phosphoribosylamine-glycine ligase activity"/>
    <property type="evidence" value="ECO:0007669"/>
    <property type="project" value="UniProtKB-UniRule"/>
</dbReference>
<comment type="cofactor">
    <cofactor evidence="1">
        <name>Mn(2+)</name>
        <dbReference type="ChEBI" id="CHEBI:29035"/>
    </cofactor>
</comment>
<dbReference type="GO" id="GO:0006189">
    <property type="term" value="P:'de novo' IMP biosynthetic process"/>
    <property type="evidence" value="ECO:0007669"/>
    <property type="project" value="UniProtKB-UniRule"/>
</dbReference>
<organism evidence="17 18">
    <name type="scientific">Desulfuribacillus alkaliarsenatis</name>
    <dbReference type="NCBI Taxonomy" id="766136"/>
    <lineage>
        <taxon>Bacteria</taxon>
        <taxon>Bacillati</taxon>
        <taxon>Bacillota</taxon>
        <taxon>Desulfuribacillia</taxon>
        <taxon>Desulfuribacillales</taxon>
        <taxon>Desulfuribacillaceae</taxon>
        <taxon>Desulfuribacillus</taxon>
    </lineage>
</organism>
<feature type="domain" description="ATP-grasp" evidence="16">
    <location>
        <begin position="109"/>
        <end position="315"/>
    </location>
</feature>
<protein>
    <recommendedName>
        <fullName evidence="4 14">Phosphoribosylamine--glycine ligase</fullName>
        <ecNumber evidence="4 14">6.3.4.13</ecNumber>
    </recommendedName>
    <alternativeName>
        <fullName evidence="14">GARS</fullName>
    </alternativeName>
    <alternativeName>
        <fullName evidence="12 14">Glycinamide ribonucleotide synthetase</fullName>
    </alternativeName>
    <alternativeName>
        <fullName evidence="13 14">Phosphoribosylglycinamide synthetase</fullName>
    </alternativeName>
</protein>
<evidence type="ECO:0000256" key="14">
    <source>
        <dbReference type="HAMAP-Rule" id="MF_00138"/>
    </source>
</evidence>
<dbReference type="FunFam" id="3.30.1490.20:FF:000006">
    <property type="entry name" value="phosphoribosylamine--glycine ligase, chloroplastic-like"/>
    <property type="match status" value="1"/>
</dbReference>
<name>A0A1E5G282_9FIRM</name>
<evidence type="ECO:0000256" key="10">
    <source>
        <dbReference type="ARBA" id="ARBA00023211"/>
    </source>
</evidence>
<evidence type="ECO:0000256" key="12">
    <source>
        <dbReference type="ARBA" id="ARBA00042242"/>
    </source>
</evidence>
<evidence type="ECO:0000256" key="9">
    <source>
        <dbReference type="ARBA" id="ARBA00022840"/>
    </source>
</evidence>
<evidence type="ECO:0000256" key="2">
    <source>
        <dbReference type="ARBA" id="ARBA00001946"/>
    </source>
</evidence>
<dbReference type="EC" id="6.3.4.13" evidence="4 14"/>
<dbReference type="SMART" id="SM01209">
    <property type="entry name" value="GARS_A"/>
    <property type="match status" value="1"/>
</dbReference>
<dbReference type="InterPro" id="IPR020559">
    <property type="entry name" value="PRibGlycinamide_synth_CS"/>
</dbReference>
<dbReference type="OrthoDB" id="9807240at2"/>
<dbReference type="Gene3D" id="3.90.600.10">
    <property type="entry name" value="Phosphoribosylglycinamide synthetase, C-terminal domain"/>
    <property type="match status" value="1"/>
</dbReference>
<evidence type="ECO:0000256" key="5">
    <source>
        <dbReference type="ARBA" id="ARBA00022598"/>
    </source>
</evidence>
<evidence type="ECO:0000256" key="6">
    <source>
        <dbReference type="ARBA" id="ARBA00022723"/>
    </source>
</evidence>
<gene>
    <name evidence="14" type="primary">purD</name>
    <name evidence="17" type="ORF">BHF68_05300</name>
</gene>
<dbReference type="InterPro" id="IPR011761">
    <property type="entry name" value="ATP-grasp"/>
</dbReference>
<dbReference type="Pfam" id="PF02844">
    <property type="entry name" value="GARS_N"/>
    <property type="match status" value="1"/>
</dbReference>
<dbReference type="NCBIfam" id="TIGR00877">
    <property type="entry name" value="purD"/>
    <property type="match status" value="1"/>
</dbReference>
<comment type="caution">
    <text evidence="17">The sequence shown here is derived from an EMBL/GenBank/DDBJ whole genome shotgun (WGS) entry which is preliminary data.</text>
</comment>
<dbReference type="HAMAP" id="MF_00138">
    <property type="entry name" value="GARS"/>
    <property type="match status" value="1"/>
</dbReference>
<dbReference type="Gene3D" id="3.30.1490.20">
    <property type="entry name" value="ATP-grasp fold, A domain"/>
    <property type="match status" value="1"/>
</dbReference>
<evidence type="ECO:0000256" key="1">
    <source>
        <dbReference type="ARBA" id="ARBA00001936"/>
    </source>
</evidence>
<comment type="pathway">
    <text evidence="3 14">Purine metabolism; IMP biosynthesis via de novo pathway; N(1)-(5-phospho-D-ribosyl)glycinamide from 5-phospho-alpha-D-ribose 1-diphosphate: step 2/2.</text>
</comment>
<accession>A0A1E5G282</accession>
<dbReference type="EMBL" id="MIJE01000022">
    <property type="protein sequence ID" value="OEF97017.1"/>
    <property type="molecule type" value="Genomic_DNA"/>
</dbReference>
<dbReference type="PANTHER" id="PTHR43472">
    <property type="entry name" value="PHOSPHORIBOSYLAMINE--GLYCINE LIGASE"/>
    <property type="match status" value="1"/>
</dbReference>
<dbReference type="Gene3D" id="3.30.470.20">
    <property type="entry name" value="ATP-grasp fold, B domain"/>
    <property type="match status" value="1"/>
</dbReference>
<dbReference type="SUPFAM" id="SSF51246">
    <property type="entry name" value="Rudiment single hybrid motif"/>
    <property type="match status" value="1"/>
</dbReference>
<dbReference type="RefSeq" id="WP_069643063.1">
    <property type="nucleotide sequence ID" value="NZ_MIJE01000022.1"/>
</dbReference>
<comment type="catalytic activity">
    <reaction evidence="14">
        <text>5-phospho-beta-D-ribosylamine + glycine + ATP = N(1)-(5-phospho-beta-D-ribosyl)glycinamide + ADP + phosphate + H(+)</text>
        <dbReference type="Rhea" id="RHEA:17453"/>
        <dbReference type="ChEBI" id="CHEBI:15378"/>
        <dbReference type="ChEBI" id="CHEBI:30616"/>
        <dbReference type="ChEBI" id="CHEBI:43474"/>
        <dbReference type="ChEBI" id="CHEBI:57305"/>
        <dbReference type="ChEBI" id="CHEBI:58681"/>
        <dbReference type="ChEBI" id="CHEBI:143788"/>
        <dbReference type="ChEBI" id="CHEBI:456216"/>
        <dbReference type="EC" id="6.3.4.13"/>
    </reaction>
</comment>
<evidence type="ECO:0000259" key="16">
    <source>
        <dbReference type="PROSITE" id="PS50975"/>
    </source>
</evidence>
<reference evidence="17 18" key="1">
    <citation type="submission" date="2016-09" db="EMBL/GenBank/DDBJ databases">
        <title>Draft genome sequence for the type strain of Desulfuribacillus alkaliarsenatis AHT28, an obligately anaerobic, sulfidogenic bacterium isolated from Russian soda lake sediments.</title>
        <authorList>
            <person name="Abin C.A."/>
            <person name="Hollibaugh J.T."/>
        </authorList>
    </citation>
    <scope>NUCLEOTIDE SEQUENCE [LARGE SCALE GENOMIC DNA]</scope>
    <source>
        <strain evidence="17 18">AHT28</strain>
    </source>
</reference>
<comment type="cofactor">
    <cofactor evidence="2">
        <name>Mg(2+)</name>
        <dbReference type="ChEBI" id="CHEBI:18420"/>
    </cofactor>
</comment>
<dbReference type="InterPro" id="IPR011054">
    <property type="entry name" value="Rudment_hybrid_motif"/>
</dbReference>
<dbReference type="InterPro" id="IPR000115">
    <property type="entry name" value="PRibGlycinamide_synth"/>
</dbReference>
<dbReference type="Pfam" id="PF01071">
    <property type="entry name" value="GARS_A"/>
    <property type="match status" value="1"/>
</dbReference>
<keyword evidence="7 15" id="KW-0547">Nucleotide-binding</keyword>
<dbReference type="FunFam" id="3.30.470.20:FF:000018">
    <property type="entry name" value="Trifunctional purine biosynthetic protein adenosine-3"/>
    <property type="match status" value="1"/>
</dbReference>
<dbReference type="InterPro" id="IPR020562">
    <property type="entry name" value="PRibGlycinamide_synth_N"/>
</dbReference>
<keyword evidence="5 14" id="KW-0436">Ligase</keyword>
<dbReference type="PROSITE" id="PS00184">
    <property type="entry name" value="GARS"/>
    <property type="match status" value="1"/>
</dbReference>
<evidence type="ECO:0000256" key="8">
    <source>
        <dbReference type="ARBA" id="ARBA00022755"/>
    </source>
</evidence>